<evidence type="ECO:0000313" key="2">
    <source>
        <dbReference type="EMBL" id="GAA0585064.1"/>
    </source>
</evidence>
<dbReference type="InterPro" id="IPR003489">
    <property type="entry name" value="RHF/RaiA"/>
</dbReference>
<reference evidence="2 3" key="1">
    <citation type="journal article" date="2019" name="Int. J. Syst. Evol. Microbiol.">
        <title>The Global Catalogue of Microorganisms (GCM) 10K type strain sequencing project: providing services to taxonomists for standard genome sequencing and annotation.</title>
        <authorList>
            <consortium name="The Broad Institute Genomics Platform"/>
            <consortium name="The Broad Institute Genome Sequencing Center for Infectious Disease"/>
            <person name="Wu L."/>
            <person name="Ma J."/>
        </authorList>
    </citation>
    <scope>NUCLEOTIDE SEQUENCE [LARGE SCALE GENOMIC DNA]</scope>
    <source>
        <strain evidence="2 3">JCM 9933</strain>
    </source>
</reference>
<proteinExistence type="predicted"/>
<evidence type="ECO:0000256" key="1">
    <source>
        <dbReference type="SAM" id="MobiDB-lite"/>
    </source>
</evidence>
<organism evidence="2 3">
    <name type="scientific">Craurococcus roseus</name>
    <dbReference type="NCBI Taxonomy" id="77585"/>
    <lineage>
        <taxon>Bacteria</taxon>
        <taxon>Pseudomonadati</taxon>
        <taxon>Pseudomonadota</taxon>
        <taxon>Alphaproteobacteria</taxon>
        <taxon>Acetobacterales</taxon>
        <taxon>Acetobacteraceae</taxon>
        <taxon>Craurococcus</taxon>
    </lineage>
</organism>
<dbReference type="Gene3D" id="3.30.160.100">
    <property type="entry name" value="Ribosome hibernation promotion factor-like"/>
    <property type="match status" value="1"/>
</dbReference>
<keyword evidence="3" id="KW-1185">Reference proteome</keyword>
<sequence length="116" mass="12647">MQIQVNTDNNVEGREALEARVQAAVESALRRFADRLTRVEVHLGDQSAARSAGADKRCAMEARPAGRQPVAATHQARTLEEAYEGAAKKLRALLDTDFGRADDAKGARSIRHDPQP</sequence>
<dbReference type="EMBL" id="BAAAFZ010000029">
    <property type="protein sequence ID" value="GAA0585064.1"/>
    <property type="molecule type" value="Genomic_DNA"/>
</dbReference>
<evidence type="ECO:0000313" key="3">
    <source>
        <dbReference type="Proteomes" id="UP001501588"/>
    </source>
</evidence>
<dbReference type="SUPFAM" id="SSF69754">
    <property type="entry name" value="Ribosome binding protein Y (YfiA homologue)"/>
    <property type="match status" value="1"/>
</dbReference>
<feature type="region of interest" description="Disordered" evidence="1">
    <location>
        <begin position="46"/>
        <end position="72"/>
    </location>
</feature>
<dbReference type="Pfam" id="PF02482">
    <property type="entry name" value="Ribosomal_S30AE"/>
    <property type="match status" value="1"/>
</dbReference>
<protein>
    <submittedName>
        <fullName evidence="2">HPF/RaiA family ribosome-associated protein</fullName>
    </submittedName>
</protein>
<comment type="caution">
    <text evidence="2">The sequence shown here is derived from an EMBL/GenBank/DDBJ whole genome shotgun (WGS) entry which is preliminary data.</text>
</comment>
<gene>
    <name evidence="2" type="ORF">GCM10009416_24300</name>
</gene>
<accession>A0ABN1F938</accession>
<dbReference type="Proteomes" id="UP001501588">
    <property type="component" value="Unassembled WGS sequence"/>
</dbReference>
<dbReference type="RefSeq" id="WP_343895564.1">
    <property type="nucleotide sequence ID" value="NZ_BAAAFZ010000029.1"/>
</dbReference>
<name>A0ABN1F938_9PROT</name>
<dbReference type="InterPro" id="IPR036567">
    <property type="entry name" value="RHF-like"/>
</dbReference>